<sequence>MGILRKTAIGTIVFLVIAGAGLFYLAQGQTATLSVDEVSGTDPVLVEPSPENFPTVKIAEPVGWAEGEAPSGADGLAVNRFAEGLDHPRVLYALPNGDVLVTLTRAPAREEGSDDRGFFDTIRGWVAGILFAQAGAAGESANELVLLRDADGDGAAEVKQVLLNADDGLDSPSGISWNDGKLYVANHNSVLAFDYELGADATSGEAEKILDMPGGGGHWMRNIEVHPDGDRLYVAIGSVSNIGEQGMAIEEGRAAIWEYNIETGFVRQFASGLRNPNGMDFSPWSGELWTTVNERDMLGPDLVPDYLTNVPVGAQYGWPWLYYKNNIDRRVETRMPNFHMEYTRFPEFAMGPHVAALGLVFTAEGHRMGDAFASGAFIARHGSWNRKPAAGYDVVYVAFDQRGNPQGKPVPVLTGFLNENGATRGRPTWVEWASDGSLLVSDDTAGIIWRTLVPDSAPGAGITRVTGEPLRPSRELVDPRAQFEEEYLRQEAQEQ</sequence>
<feature type="transmembrane region" description="Helical" evidence="1">
    <location>
        <begin position="7"/>
        <end position="26"/>
    </location>
</feature>
<dbReference type="InterPro" id="IPR011041">
    <property type="entry name" value="Quinoprot_gluc/sorb_DH_b-prop"/>
</dbReference>
<dbReference type="PANTHER" id="PTHR33546">
    <property type="entry name" value="LARGE, MULTIFUNCTIONAL SECRETED PROTEIN-RELATED"/>
    <property type="match status" value="1"/>
</dbReference>
<dbReference type="InterPro" id="IPR011042">
    <property type="entry name" value="6-blade_b-propeller_TolB-like"/>
</dbReference>
<name>A0A074M7T0_ERYLO</name>
<organism evidence="3 4">
    <name type="scientific">Erythrobacter longus</name>
    <dbReference type="NCBI Taxonomy" id="1044"/>
    <lineage>
        <taxon>Bacteria</taxon>
        <taxon>Pseudomonadati</taxon>
        <taxon>Pseudomonadota</taxon>
        <taxon>Alphaproteobacteria</taxon>
        <taxon>Sphingomonadales</taxon>
        <taxon>Erythrobacteraceae</taxon>
        <taxon>Erythrobacter/Porphyrobacter group</taxon>
        <taxon>Erythrobacter</taxon>
    </lineage>
</organism>
<reference evidence="3 4" key="1">
    <citation type="submission" date="2014-04" db="EMBL/GenBank/DDBJ databases">
        <title>A comprehensive comparison of genomes of Erythrobacter spp. strains.</title>
        <authorList>
            <person name="Zheng Q."/>
        </authorList>
    </citation>
    <scope>NUCLEOTIDE SEQUENCE [LARGE SCALE GENOMIC DNA]</scope>
    <source>
        <strain evidence="3 4">DSM 6997</strain>
    </source>
</reference>
<keyword evidence="1" id="KW-0812">Transmembrane</keyword>
<keyword evidence="1" id="KW-1133">Transmembrane helix</keyword>
<dbReference type="eggNOG" id="COG2133">
    <property type="taxonomic scope" value="Bacteria"/>
</dbReference>
<comment type="caution">
    <text evidence="3">The sequence shown here is derived from an EMBL/GenBank/DDBJ whole genome shotgun (WGS) entry which is preliminary data.</text>
</comment>
<gene>
    <name evidence="3" type="ORF">EH31_12550</name>
</gene>
<dbReference type="InterPro" id="IPR054539">
    <property type="entry name" value="Beta-prop_PDH"/>
</dbReference>
<evidence type="ECO:0000313" key="4">
    <source>
        <dbReference type="Proteomes" id="UP000027647"/>
    </source>
</evidence>
<dbReference type="AlphaFoldDB" id="A0A074M7T0"/>
<evidence type="ECO:0000313" key="3">
    <source>
        <dbReference type="EMBL" id="KEO89469.1"/>
    </source>
</evidence>
<dbReference type="OrthoDB" id="9770043at2"/>
<feature type="domain" description="Pyrroloquinoline quinone-dependent pyranose dehydrogenase beta-propeller" evidence="2">
    <location>
        <begin position="149"/>
        <end position="298"/>
    </location>
</feature>
<dbReference type="EMBL" id="JMIW01000005">
    <property type="protein sequence ID" value="KEO89469.1"/>
    <property type="molecule type" value="Genomic_DNA"/>
</dbReference>
<dbReference type="STRING" id="1044.EH31_12550"/>
<keyword evidence="4" id="KW-1185">Reference proteome</keyword>
<feature type="domain" description="Pyrroloquinoline quinone-dependent pyranose dehydrogenase beta-propeller" evidence="2">
    <location>
        <begin position="344"/>
        <end position="449"/>
    </location>
</feature>
<dbReference type="Pfam" id="PF22807">
    <property type="entry name" value="TrAA12"/>
    <property type="match status" value="2"/>
</dbReference>
<protein>
    <submittedName>
        <fullName evidence="3">Sorbosone dehydrogenase</fullName>
    </submittedName>
</protein>
<evidence type="ECO:0000259" key="2">
    <source>
        <dbReference type="Pfam" id="PF22807"/>
    </source>
</evidence>
<dbReference type="PANTHER" id="PTHR33546:SF1">
    <property type="entry name" value="LARGE, MULTIFUNCTIONAL SECRETED PROTEIN"/>
    <property type="match status" value="1"/>
</dbReference>
<dbReference type="RefSeq" id="WP_034960607.1">
    <property type="nucleotide sequence ID" value="NZ_JMIW01000005.1"/>
</dbReference>
<dbReference type="Proteomes" id="UP000027647">
    <property type="component" value="Unassembled WGS sequence"/>
</dbReference>
<dbReference type="Gene3D" id="2.120.10.30">
    <property type="entry name" value="TolB, C-terminal domain"/>
    <property type="match status" value="1"/>
</dbReference>
<keyword evidence="1" id="KW-0472">Membrane</keyword>
<proteinExistence type="predicted"/>
<dbReference type="SUPFAM" id="SSF50952">
    <property type="entry name" value="Soluble quinoprotein glucose dehydrogenase"/>
    <property type="match status" value="1"/>
</dbReference>
<accession>A0A074M7T0</accession>
<evidence type="ECO:0000256" key="1">
    <source>
        <dbReference type="SAM" id="Phobius"/>
    </source>
</evidence>